<name>A0ABV4MY85_9VIBR</name>
<evidence type="ECO:0000313" key="1">
    <source>
        <dbReference type="EMBL" id="MEZ8722033.1"/>
    </source>
</evidence>
<evidence type="ECO:0000313" key="2">
    <source>
        <dbReference type="Proteomes" id="UP001570071"/>
    </source>
</evidence>
<accession>A0ABV4MY85</accession>
<dbReference type="EMBL" id="JBFSSG010000027">
    <property type="protein sequence ID" value="MEZ8722033.1"/>
    <property type="molecule type" value="Genomic_DNA"/>
</dbReference>
<reference evidence="1 2" key="1">
    <citation type="journal article" date="2024" name="ISME J.">
        <title>Tailless and filamentous prophages are predominant in marine Vibrio.</title>
        <authorList>
            <person name="Steensen K."/>
            <person name="Seneca J."/>
            <person name="Bartlau N."/>
            <person name="Yu X.A."/>
            <person name="Hussain F.A."/>
            <person name="Polz M.F."/>
        </authorList>
    </citation>
    <scope>NUCLEOTIDE SEQUENCE [LARGE SCALE GENOMIC DNA]</scope>
    <source>
        <strain evidence="1 2">10N.239.312.F12</strain>
    </source>
</reference>
<sequence>MTSIPKHLQDAKTLLSENGFATGDTWYHGTSSALLASIKGQGLKRSGDKALNEAASKTMATIGNNYTESVEPVFLTQSKELAYYWAQQTVRERSVRFEGEEQPIVLAVNLSEKQRAKVRPDVGAMSLLMMSVGEQFMAHMAKVYQENNIAGPDIELRTADRMDYLNKLGMAYIDEDISRACVQELSEPNISEPELSEPALAD</sequence>
<dbReference type="RefSeq" id="WP_372124272.1">
    <property type="nucleotide sequence ID" value="NZ_JBFSSG010000027.1"/>
</dbReference>
<comment type="caution">
    <text evidence="1">The sequence shown here is derived from an EMBL/GenBank/DDBJ whole genome shotgun (WGS) entry which is preliminary data.</text>
</comment>
<dbReference type="Proteomes" id="UP001570071">
    <property type="component" value="Unassembled WGS sequence"/>
</dbReference>
<protein>
    <recommendedName>
        <fullName evidence="3">Phage protein</fullName>
    </recommendedName>
</protein>
<gene>
    <name evidence="1" type="ORF">AB6D66_13255</name>
</gene>
<evidence type="ECO:0008006" key="3">
    <source>
        <dbReference type="Google" id="ProtNLM"/>
    </source>
</evidence>
<proteinExistence type="predicted"/>
<keyword evidence="2" id="KW-1185">Reference proteome</keyword>
<organism evidence="1 2">
    <name type="scientific">Vibrio pomeroyi</name>
    <dbReference type="NCBI Taxonomy" id="198832"/>
    <lineage>
        <taxon>Bacteria</taxon>
        <taxon>Pseudomonadati</taxon>
        <taxon>Pseudomonadota</taxon>
        <taxon>Gammaproteobacteria</taxon>
        <taxon>Vibrionales</taxon>
        <taxon>Vibrionaceae</taxon>
        <taxon>Vibrio</taxon>
    </lineage>
</organism>